<feature type="transmembrane region" description="Helical" evidence="2">
    <location>
        <begin position="174"/>
        <end position="194"/>
    </location>
</feature>
<feature type="compositionally biased region" description="Low complexity" evidence="1">
    <location>
        <begin position="66"/>
        <end position="75"/>
    </location>
</feature>
<accession>A0A1G7XSB5</accession>
<evidence type="ECO:0000313" key="6">
    <source>
        <dbReference type="Proteomes" id="UP000826616"/>
    </source>
</evidence>
<keyword evidence="2" id="KW-0812">Transmembrane</keyword>
<name>A0A1G7XSB5_ANETH</name>
<evidence type="ECO:0000256" key="1">
    <source>
        <dbReference type="SAM" id="MobiDB-lite"/>
    </source>
</evidence>
<dbReference type="EMBL" id="FNDE01000004">
    <property type="protein sequence ID" value="SDG87011.1"/>
    <property type="molecule type" value="Genomic_DNA"/>
</dbReference>
<gene>
    <name evidence="3" type="ORF">K3F53_05725</name>
    <name evidence="4" type="ORF">SAMN04489735_1004160</name>
</gene>
<feature type="compositionally biased region" description="Polar residues" evidence="1">
    <location>
        <begin position="78"/>
        <end position="91"/>
    </location>
</feature>
<dbReference type="Proteomes" id="UP000826616">
    <property type="component" value="Chromosome"/>
</dbReference>
<feature type="transmembrane region" description="Helical" evidence="2">
    <location>
        <begin position="233"/>
        <end position="249"/>
    </location>
</feature>
<proteinExistence type="predicted"/>
<evidence type="ECO:0000313" key="4">
    <source>
        <dbReference type="EMBL" id="SDG87011.1"/>
    </source>
</evidence>
<evidence type="ECO:0000313" key="5">
    <source>
        <dbReference type="Proteomes" id="UP000198956"/>
    </source>
</evidence>
<dbReference type="EMBL" id="CP080764">
    <property type="protein sequence ID" value="QYY43711.1"/>
    <property type="molecule type" value="Genomic_DNA"/>
</dbReference>
<keyword evidence="2" id="KW-1133">Transmembrane helix</keyword>
<keyword evidence="2" id="KW-0472">Membrane</keyword>
<sequence length="250" mass="27125">MWVRNIIWCILLLGIVMLSILLFLFVMTPITDYQDTAPVQSMESDHGETQAANEGNKAVEGEEGGIIETPGQQGEALHQSSPSSKQKTEANPKQGKTVVLPIQEEKPTQEQGPPVEKAGGEPADGSMLYQIGQGIGYLAVIAALLPYTLFAVLSRGGRTAYRRSGRAGAHGLSFLSQLAVAVAALHGAIMLRLVENWNRHMLAGVWLFVLIVLFFLCISIYSLASSLRKNNPFSILMIGILLLFIIHTIG</sequence>
<keyword evidence="6" id="KW-1185">Reference proteome</keyword>
<dbReference type="AlphaFoldDB" id="A0A1G7XSB5"/>
<feature type="region of interest" description="Disordered" evidence="1">
    <location>
        <begin position="66"/>
        <end position="121"/>
    </location>
</feature>
<evidence type="ECO:0000313" key="3">
    <source>
        <dbReference type="EMBL" id="QYY43711.1"/>
    </source>
</evidence>
<organism evidence="4 5">
    <name type="scientific">Aneurinibacillus thermoaerophilus</name>
    <dbReference type="NCBI Taxonomy" id="143495"/>
    <lineage>
        <taxon>Bacteria</taxon>
        <taxon>Bacillati</taxon>
        <taxon>Bacillota</taxon>
        <taxon>Bacilli</taxon>
        <taxon>Bacillales</taxon>
        <taxon>Paenibacillaceae</taxon>
        <taxon>Aneurinibacillus group</taxon>
        <taxon>Aneurinibacillus</taxon>
    </lineage>
</organism>
<feature type="transmembrane region" description="Helical" evidence="2">
    <location>
        <begin position="7"/>
        <end position="27"/>
    </location>
</feature>
<dbReference type="GeneID" id="97140862"/>
<feature type="transmembrane region" description="Helical" evidence="2">
    <location>
        <begin position="200"/>
        <end position="221"/>
    </location>
</feature>
<dbReference type="RefSeq" id="WP_057899450.1">
    <property type="nucleotide sequence ID" value="NZ_CP080764.1"/>
</dbReference>
<protein>
    <submittedName>
        <fullName evidence="4">Uncharacterized protein</fullName>
    </submittedName>
</protein>
<dbReference type="Proteomes" id="UP000198956">
    <property type="component" value="Unassembled WGS sequence"/>
</dbReference>
<feature type="transmembrane region" description="Helical" evidence="2">
    <location>
        <begin position="134"/>
        <end position="153"/>
    </location>
</feature>
<reference evidence="3 6" key="2">
    <citation type="submission" date="2021-08" db="EMBL/GenBank/DDBJ databases">
        <title>Complete genome sequence of the strain Aneurinibacillus thermoaerophilus CCM 8960.</title>
        <authorList>
            <person name="Musilova J."/>
            <person name="Kourilova X."/>
            <person name="Pernicova I."/>
            <person name="Bezdicek M."/>
            <person name="Lengerova M."/>
            <person name="Obruca S."/>
            <person name="Sedlar K."/>
        </authorList>
    </citation>
    <scope>NUCLEOTIDE SEQUENCE [LARGE SCALE GENOMIC DNA]</scope>
    <source>
        <strain evidence="3 6">CCM 8960</strain>
    </source>
</reference>
<evidence type="ECO:0000256" key="2">
    <source>
        <dbReference type="SAM" id="Phobius"/>
    </source>
</evidence>
<reference evidence="4 5" key="1">
    <citation type="submission" date="2016-10" db="EMBL/GenBank/DDBJ databases">
        <authorList>
            <person name="de Groot N.N."/>
        </authorList>
    </citation>
    <scope>NUCLEOTIDE SEQUENCE [LARGE SCALE GENOMIC DNA]</scope>
    <source>
        <strain evidence="4 5">L 420-91</strain>
    </source>
</reference>